<protein>
    <submittedName>
        <fullName evidence="1">Uncharacterized protein</fullName>
    </submittedName>
</protein>
<evidence type="ECO:0000313" key="1">
    <source>
        <dbReference type="EMBL" id="KAJ9061455.1"/>
    </source>
</evidence>
<dbReference type="Proteomes" id="UP001165960">
    <property type="component" value="Unassembled WGS sequence"/>
</dbReference>
<dbReference type="EMBL" id="QTSX02005067">
    <property type="protein sequence ID" value="KAJ9061455.1"/>
    <property type="molecule type" value="Genomic_DNA"/>
</dbReference>
<keyword evidence="2" id="KW-1185">Reference proteome</keyword>
<sequence>MGVNISKLSIQALAVSHIAMYCSAAPTLNMTTADTTPLDSPSGIAYVHSYNRKSLVRGKEMSQLA</sequence>
<reference evidence="1" key="1">
    <citation type="submission" date="2022-04" db="EMBL/GenBank/DDBJ databases">
        <title>Genome of the entomopathogenic fungus Entomophthora muscae.</title>
        <authorList>
            <person name="Elya C."/>
            <person name="Lovett B.R."/>
            <person name="Lee E."/>
            <person name="Macias A.M."/>
            <person name="Hajek A.E."/>
            <person name="De Bivort B.L."/>
            <person name="Kasson M.T."/>
            <person name="De Fine Licht H.H."/>
            <person name="Stajich J.E."/>
        </authorList>
    </citation>
    <scope>NUCLEOTIDE SEQUENCE</scope>
    <source>
        <strain evidence="1">Berkeley</strain>
    </source>
</reference>
<gene>
    <name evidence="1" type="ORF">DSO57_1020557</name>
</gene>
<proteinExistence type="predicted"/>
<comment type="caution">
    <text evidence="1">The sequence shown here is derived from an EMBL/GenBank/DDBJ whole genome shotgun (WGS) entry which is preliminary data.</text>
</comment>
<name>A0ACC2SGL3_9FUNG</name>
<organism evidence="1 2">
    <name type="scientific">Entomophthora muscae</name>
    <dbReference type="NCBI Taxonomy" id="34485"/>
    <lineage>
        <taxon>Eukaryota</taxon>
        <taxon>Fungi</taxon>
        <taxon>Fungi incertae sedis</taxon>
        <taxon>Zoopagomycota</taxon>
        <taxon>Entomophthoromycotina</taxon>
        <taxon>Entomophthoromycetes</taxon>
        <taxon>Entomophthorales</taxon>
        <taxon>Entomophthoraceae</taxon>
        <taxon>Entomophthora</taxon>
    </lineage>
</organism>
<evidence type="ECO:0000313" key="2">
    <source>
        <dbReference type="Proteomes" id="UP001165960"/>
    </source>
</evidence>
<accession>A0ACC2SGL3</accession>